<feature type="compositionally biased region" description="Polar residues" evidence="2">
    <location>
        <begin position="14"/>
        <end position="32"/>
    </location>
</feature>
<evidence type="ECO:0008006" key="5">
    <source>
        <dbReference type="Google" id="ProtNLM"/>
    </source>
</evidence>
<feature type="region of interest" description="Disordered" evidence="2">
    <location>
        <begin position="1"/>
        <end position="32"/>
    </location>
</feature>
<dbReference type="RefSeq" id="WP_235294259.1">
    <property type="nucleotide sequence ID" value="NZ_BSOH01000021.1"/>
</dbReference>
<evidence type="ECO:0000313" key="4">
    <source>
        <dbReference type="Proteomes" id="UP001156666"/>
    </source>
</evidence>
<evidence type="ECO:0000313" key="3">
    <source>
        <dbReference type="EMBL" id="GLR18617.1"/>
    </source>
</evidence>
<feature type="compositionally biased region" description="Basic and acidic residues" evidence="2">
    <location>
        <begin position="1"/>
        <end position="13"/>
    </location>
</feature>
<name>A0AA37SR99_9BACT</name>
<evidence type="ECO:0000256" key="1">
    <source>
        <dbReference type="ARBA" id="ARBA00044755"/>
    </source>
</evidence>
<comment type="caution">
    <text evidence="3">The sequence shown here is derived from an EMBL/GenBank/DDBJ whole genome shotgun (WGS) entry which is preliminary data.</text>
</comment>
<proteinExistence type="inferred from homology"/>
<dbReference type="EMBL" id="BSOH01000021">
    <property type="protein sequence ID" value="GLR18617.1"/>
    <property type="molecule type" value="Genomic_DNA"/>
</dbReference>
<dbReference type="PANTHER" id="PTHR35024">
    <property type="entry name" value="HYPOTHETICAL CYTOSOLIC PROTEIN"/>
    <property type="match status" value="1"/>
</dbReference>
<dbReference type="PANTHER" id="PTHR35024:SF4">
    <property type="entry name" value="POLYMER-FORMING CYTOSKELETAL PROTEIN"/>
    <property type="match status" value="1"/>
</dbReference>
<comment type="similarity">
    <text evidence="1">Belongs to the bactofilin family.</text>
</comment>
<sequence>MFGNKDSKKEQAAQKRSGSTAPPSNSSNSLVAGTQLDGTVKADNDFRIDGTLIGNLNCKGKVIIGPSGTVDGEIDCVNALIEGNFNGALKVKELLSVKDTAKITGEIVTDKLLVQSGAIFNVKCQMGGQTLSNVNSNKNKPSGIKKDLVLNA</sequence>
<keyword evidence="4" id="KW-1185">Reference proteome</keyword>
<reference evidence="3" key="2">
    <citation type="submission" date="2023-01" db="EMBL/GenBank/DDBJ databases">
        <title>Draft genome sequence of Portibacter lacus strain NBRC 108769.</title>
        <authorList>
            <person name="Sun Q."/>
            <person name="Mori K."/>
        </authorList>
    </citation>
    <scope>NUCLEOTIDE SEQUENCE</scope>
    <source>
        <strain evidence="3">NBRC 108769</strain>
    </source>
</reference>
<dbReference type="InterPro" id="IPR007607">
    <property type="entry name" value="BacA/B"/>
</dbReference>
<protein>
    <recommendedName>
        <fullName evidence="5">Polymer-forming cytoskeletal protein</fullName>
    </recommendedName>
</protein>
<dbReference type="Proteomes" id="UP001156666">
    <property type="component" value="Unassembled WGS sequence"/>
</dbReference>
<accession>A0AA37SR99</accession>
<dbReference type="AlphaFoldDB" id="A0AA37SR99"/>
<evidence type="ECO:0000256" key="2">
    <source>
        <dbReference type="SAM" id="MobiDB-lite"/>
    </source>
</evidence>
<dbReference type="Pfam" id="PF04519">
    <property type="entry name" value="Bactofilin"/>
    <property type="match status" value="1"/>
</dbReference>
<gene>
    <name evidence="3" type="ORF">GCM10007940_32330</name>
</gene>
<organism evidence="3 4">
    <name type="scientific">Portibacter lacus</name>
    <dbReference type="NCBI Taxonomy" id="1099794"/>
    <lineage>
        <taxon>Bacteria</taxon>
        <taxon>Pseudomonadati</taxon>
        <taxon>Bacteroidota</taxon>
        <taxon>Saprospiria</taxon>
        <taxon>Saprospirales</taxon>
        <taxon>Haliscomenobacteraceae</taxon>
        <taxon>Portibacter</taxon>
    </lineage>
</organism>
<reference evidence="3" key="1">
    <citation type="journal article" date="2014" name="Int. J. Syst. Evol. Microbiol.">
        <title>Complete genome sequence of Corynebacterium casei LMG S-19264T (=DSM 44701T), isolated from a smear-ripened cheese.</title>
        <authorList>
            <consortium name="US DOE Joint Genome Institute (JGI-PGF)"/>
            <person name="Walter F."/>
            <person name="Albersmeier A."/>
            <person name="Kalinowski J."/>
            <person name="Ruckert C."/>
        </authorList>
    </citation>
    <scope>NUCLEOTIDE SEQUENCE</scope>
    <source>
        <strain evidence="3">NBRC 108769</strain>
    </source>
</reference>